<dbReference type="Pfam" id="PF18132">
    <property type="entry name" value="Tyrosinase_C"/>
    <property type="match status" value="1"/>
</dbReference>
<feature type="domain" description="Tyrosinase copper-binding" evidence="12">
    <location>
        <begin position="117"/>
        <end position="134"/>
    </location>
</feature>
<feature type="signal peptide" evidence="11">
    <location>
        <begin position="1"/>
        <end position="19"/>
    </location>
</feature>
<dbReference type="PRINTS" id="PR00092">
    <property type="entry name" value="TYROSINASE"/>
</dbReference>
<dbReference type="GO" id="GO:0042438">
    <property type="term" value="P:melanin biosynthetic process"/>
    <property type="evidence" value="ECO:0007669"/>
    <property type="project" value="UniProtKB-KW"/>
</dbReference>
<dbReference type="EC" id="1.14.18.1" evidence="3"/>
<dbReference type="InterPro" id="IPR050316">
    <property type="entry name" value="Tyrosinase/Hemocyanin"/>
</dbReference>
<comment type="cofactor">
    <cofactor evidence="1">
        <name>Cu(2+)</name>
        <dbReference type="ChEBI" id="CHEBI:29036"/>
    </cofactor>
</comment>
<comment type="catalytic activity">
    <reaction evidence="9">
        <text>2 L-dopa + O2 = 2 L-dopaquinone + 2 H2O</text>
        <dbReference type="Rhea" id="RHEA:34287"/>
        <dbReference type="ChEBI" id="CHEBI:15377"/>
        <dbReference type="ChEBI" id="CHEBI:15379"/>
        <dbReference type="ChEBI" id="CHEBI:57504"/>
        <dbReference type="ChEBI" id="CHEBI:57924"/>
        <dbReference type="EC" id="1.14.18.1"/>
    </reaction>
</comment>
<accession>A0A2T2N295</accession>
<feature type="chain" id="PRO_5015709651" description="tyrosinase" evidence="11">
    <location>
        <begin position="20"/>
        <end position="611"/>
    </location>
</feature>
<dbReference type="EMBL" id="KZ678155">
    <property type="protein sequence ID" value="PSN59540.1"/>
    <property type="molecule type" value="Genomic_DNA"/>
</dbReference>
<dbReference type="SUPFAM" id="SSF48056">
    <property type="entry name" value="Di-copper centre-containing domain"/>
    <property type="match status" value="1"/>
</dbReference>
<dbReference type="PROSITE" id="PS00497">
    <property type="entry name" value="TYROSINASE_1"/>
    <property type="match status" value="1"/>
</dbReference>
<sequence>MWPFSYFFILSIIVSTAGAFGNFSNSTYQKQKHLVTGVEWEGVADHVPIRREVRDLKDNYPAEWNLYLLGLRALFNINQSDPISYVGISGIHGKPFQSWQDAVAIPDKVGKMGYCPHGNILFFGWHRSYLALFEQELHRQVQALVPKFPDELRKIYAPAAQQLRIPYWDWALGEKGGPTPDFFAWPEIEVRDVDGATKNIANPLYRYDFHPLPPESFEGRWLKRNHTVRWPTSDEPEAESQNEVLALWYMAYRSYISDNIATGFTSTTSFNDFSRRYLESIHGLIHQCIGGTGIFNSTQYYEGHMWPVAYSAYEPLFWLNHANVDRLYALYQAAFPTRWLAPSKLSGGTLALPANSPIDADTPLAPFWRTQDSYWTTNAVRNTTALGYAYPETQHWNFATEEEYRASVNATIARLYSASARQRLAGAQAGSTVAGIASPEGVFLDWAVRCSVAPMQFPATFRVQVLLADGDSEDDFVEVGSWVVLGLQREDEGEVGEEAVAELVEKSTVGYVGLTGVFMGFVERELLEGLEVMEVLSLLSGSLEWRVFGADGTPVSESEWNALEVLVVSSQLRIPVDPDQPLERVGEEVGYPEITAGMAGGAVVYMADEGK</sequence>
<evidence type="ECO:0000313" key="13">
    <source>
        <dbReference type="EMBL" id="PSN59540.1"/>
    </source>
</evidence>
<dbReference type="GO" id="GO:0046872">
    <property type="term" value="F:metal ion binding"/>
    <property type="evidence" value="ECO:0007669"/>
    <property type="project" value="UniProtKB-KW"/>
</dbReference>
<keyword evidence="5" id="KW-0560">Oxidoreductase</keyword>
<comment type="catalytic activity">
    <reaction evidence="10">
        <text>L-tyrosine + O2 = L-dopaquinone + H2O</text>
        <dbReference type="Rhea" id="RHEA:18117"/>
        <dbReference type="ChEBI" id="CHEBI:15377"/>
        <dbReference type="ChEBI" id="CHEBI:15379"/>
        <dbReference type="ChEBI" id="CHEBI:57924"/>
        <dbReference type="ChEBI" id="CHEBI:58315"/>
        <dbReference type="EC" id="1.14.18.1"/>
    </reaction>
</comment>
<dbReference type="InterPro" id="IPR008922">
    <property type="entry name" value="Di-copper_centre_dom_sf"/>
</dbReference>
<dbReference type="Proteomes" id="UP000240883">
    <property type="component" value="Unassembled WGS sequence"/>
</dbReference>
<evidence type="ECO:0000256" key="9">
    <source>
        <dbReference type="ARBA" id="ARBA00048233"/>
    </source>
</evidence>
<dbReference type="Gene3D" id="1.10.1280.10">
    <property type="entry name" value="Di-copper center containing domain from catechol oxidase"/>
    <property type="match status" value="1"/>
</dbReference>
<evidence type="ECO:0000256" key="8">
    <source>
        <dbReference type="ARBA" id="ARBA00023101"/>
    </source>
</evidence>
<reference evidence="13 14" key="1">
    <citation type="journal article" date="2018" name="Front. Microbiol.">
        <title>Genome-Wide Analysis of Corynespora cassiicola Leaf Fall Disease Putative Effectors.</title>
        <authorList>
            <person name="Lopez D."/>
            <person name="Ribeiro S."/>
            <person name="Label P."/>
            <person name="Fumanal B."/>
            <person name="Venisse J.S."/>
            <person name="Kohler A."/>
            <person name="de Oliveira R.R."/>
            <person name="Labutti K."/>
            <person name="Lipzen A."/>
            <person name="Lail K."/>
            <person name="Bauer D."/>
            <person name="Ohm R.A."/>
            <person name="Barry K.W."/>
            <person name="Spatafora J."/>
            <person name="Grigoriev I.V."/>
            <person name="Martin F.M."/>
            <person name="Pujade-Renaud V."/>
        </authorList>
    </citation>
    <scope>NUCLEOTIDE SEQUENCE [LARGE SCALE GENOMIC DNA]</scope>
    <source>
        <strain evidence="13 14">Philippines</strain>
    </source>
</reference>
<keyword evidence="6" id="KW-0186">Copper</keyword>
<keyword evidence="7" id="KW-0503">Monooxygenase</keyword>
<keyword evidence="14" id="KW-1185">Reference proteome</keyword>
<evidence type="ECO:0000256" key="5">
    <source>
        <dbReference type="ARBA" id="ARBA00023002"/>
    </source>
</evidence>
<dbReference type="Pfam" id="PF00264">
    <property type="entry name" value="Tyrosinase"/>
    <property type="match status" value="1"/>
</dbReference>
<keyword evidence="8" id="KW-0470">Melanin biosynthesis</keyword>
<dbReference type="AlphaFoldDB" id="A0A2T2N295"/>
<evidence type="ECO:0000256" key="7">
    <source>
        <dbReference type="ARBA" id="ARBA00023033"/>
    </source>
</evidence>
<dbReference type="OrthoDB" id="6132182at2759"/>
<organism evidence="13 14">
    <name type="scientific">Corynespora cassiicola Philippines</name>
    <dbReference type="NCBI Taxonomy" id="1448308"/>
    <lineage>
        <taxon>Eukaryota</taxon>
        <taxon>Fungi</taxon>
        <taxon>Dikarya</taxon>
        <taxon>Ascomycota</taxon>
        <taxon>Pezizomycotina</taxon>
        <taxon>Dothideomycetes</taxon>
        <taxon>Pleosporomycetidae</taxon>
        <taxon>Pleosporales</taxon>
        <taxon>Corynesporascaceae</taxon>
        <taxon>Corynespora</taxon>
    </lineage>
</organism>
<evidence type="ECO:0000256" key="11">
    <source>
        <dbReference type="SAM" id="SignalP"/>
    </source>
</evidence>
<keyword evidence="11" id="KW-0732">Signal</keyword>
<protein>
    <recommendedName>
        <fullName evidence="3">tyrosinase</fullName>
        <ecNumber evidence="3">1.14.18.1</ecNumber>
    </recommendedName>
</protein>
<proteinExistence type="inferred from homology"/>
<dbReference type="PANTHER" id="PTHR11474">
    <property type="entry name" value="TYROSINASE FAMILY MEMBER"/>
    <property type="match status" value="1"/>
</dbReference>
<evidence type="ECO:0000256" key="10">
    <source>
        <dbReference type="ARBA" id="ARBA00048881"/>
    </source>
</evidence>
<dbReference type="InterPro" id="IPR041640">
    <property type="entry name" value="Tyrosinase_C"/>
</dbReference>
<evidence type="ECO:0000259" key="12">
    <source>
        <dbReference type="PROSITE" id="PS00497"/>
    </source>
</evidence>
<evidence type="ECO:0000256" key="2">
    <source>
        <dbReference type="ARBA" id="ARBA00009928"/>
    </source>
</evidence>
<evidence type="ECO:0000256" key="6">
    <source>
        <dbReference type="ARBA" id="ARBA00023008"/>
    </source>
</evidence>
<gene>
    <name evidence="13" type="ORF">BS50DRAFT_614534</name>
</gene>
<evidence type="ECO:0000313" key="14">
    <source>
        <dbReference type="Proteomes" id="UP000240883"/>
    </source>
</evidence>
<evidence type="ECO:0000256" key="3">
    <source>
        <dbReference type="ARBA" id="ARBA00011906"/>
    </source>
</evidence>
<dbReference type="STRING" id="1448308.A0A2T2N295"/>
<dbReference type="InterPro" id="IPR002227">
    <property type="entry name" value="Tyrosinase_Cu-bd"/>
</dbReference>
<keyword evidence="4" id="KW-0479">Metal-binding</keyword>
<dbReference type="PANTHER" id="PTHR11474:SF76">
    <property type="entry name" value="SHKT DOMAIN-CONTAINING PROTEIN"/>
    <property type="match status" value="1"/>
</dbReference>
<dbReference type="GO" id="GO:0004503">
    <property type="term" value="F:tyrosinase activity"/>
    <property type="evidence" value="ECO:0007669"/>
    <property type="project" value="UniProtKB-EC"/>
</dbReference>
<comment type="similarity">
    <text evidence="2">Belongs to the tyrosinase family.</text>
</comment>
<name>A0A2T2N295_CORCC</name>
<evidence type="ECO:0000256" key="4">
    <source>
        <dbReference type="ARBA" id="ARBA00022723"/>
    </source>
</evidence>
<evidence type="ECO:0000256" key="1">
    <source>
        <dbReference type="ARBA" id="ARBA00001973"/>
    </source>
</evidence>